<dbReference type="EMBL" id="LJSN01000005">
    <property type="protein sequence ID" value="PNE36085.1"/>
    <property type="molecule type" value="Genomic_DNA"/>
</dbReference>
<keyword evidence="3" id="KW-0460">Magnesium</keyword>
<organism evidence="6 7">
    <name type="scientific">Streptomyces noursei</name>
    <name type="common">Streptomyces albulus</name>
    <dbReference type="NCBI Taxonomy" id="1971"/>
    <lineage>
        <taxon>Bacteria</taxon>
        <taxon>Bacillati</taxon>
        <taxon>Actinomycetota</taxon>
        <taxon>Actinomycetes</taxon>
        <taxon>Kitasatosporales</taxon>
        <taxon>Streptomycetaceae</taxon>
        <taxon>Streptomyces</taxon>
    </lineage>
</organism>
<feature type="domain" description="4'-phosphopantetheinyl transferase N-terminal" evidence="5">
    <location>
        <begin position="32"/>
        <end position="98"/>
    </location>
</feature>
<feature type="domain" description="4'-phosphopantetheinyl transferase" evidence="4">
    <location>
        <begin position="106"/>
        <end position="186"/>
    </location>
</feature>
<evidence type="ECO:0000313" key="7">
    <source>
        <dbReference type="Proteomes" id="UP000236047"/>
    </source>
</evidence>
<feature type="binding site" evidence="2">
    <location>
        <position position="158"/>
    </location>
    <ligand>
        <name>CoA</name>
        <dbReference type="ChEBI" id="CHEBI:57287"/>
    </ligand>
</feature>
<keyword evidence="1" id="KW-0808">Transferase</keyword>
<feature type="binding site" evidence="3">
    <location>
        <position position="109"/>
    </location>
    <ligand>
        <name>Mg(2+)</name>
        <dbReference type="ChEBI" id="CHEBI:18420"/>
    </ligand>
</feature>
<evidence type="ECO:0000313" key="6">
    <source>
        <dbReference type="EMBL" id="PNE36085.1"/>
    </source>
</evidence>
<name>A0A2N8P4Y4_STRNR</name>
<feature type="binding site" evidence="2">
    <location>
        <position position="154"/>
    </location>
    <ligand>
        <name>CoA</name>
        <dbReference type="ChEBI" id="CHEBI:57287"/>
    </ligand>
</feature>
<evidence type="ECO:0008006" key="8">
    <source>
        <dbReference type="Google" id="ProtNLM"/>
    </source>
</evidence>
<evidence type="ECO:0000259" key="4">
    <source>
        <dbReference type="Pfam" id="PF01648"/>
    </source>
</evidence>
<dbReference type="GO" id="GO:0008897">
    <property type="term" value="F:holo-[acyl-carrier-protein] synthase activity"/>
    <property type="evidence" value="ECO:0007669"/>
    <property type="project" value="InterPro"/>
</dbReference>
<feature type="binding site" evidence="2">
    <location>
        <position position="109"/>
    </location>
    <ligand>
        <name>CoA</name>
        <dbReference type="ChEBI" id="CHEBI:57287"/>
    </ligand>
</feature>
<dbReference type="GO" id="GO:0000287">
    <property type="term" value="F:magnesium ion binding"/>
    <property type="evidence" value="ECO:0007669"/>
    <property type="project" value="InterPro"/>
</dbReference>
<feature type="binding site" evidence="2">
    <location>
        <position position="168"/>
    </location>
    <ligand>
        <name>CoA</name>
        <dbReference type="ChEBI" id="CHEBI:57287"/>
    </ligand>
</feature>
<feature type="binding site" evidence="2">
    <location>
        <position position="51"/>
    </location>
    <ligand>
        <name>CoA</name>
        <dbReference type="ChEBI" id="CHEBI:57287"/>
    </ligand>
</feature>
<dbReference type="RefSeq" id="WP_102926602.1">
    <property type="nucleotide sequence ID" value="NZ_LJSN01000005.1"/>
</dbReference>
<dbReference type="GO" id="GO:0009239">
    <property type="term" value="P:enterobactin biosynthetic process"/>
    <property type="evidence" value="ECO:0007669"/>
    <property type="project" value="InterPro"/>
</dbReference>
<sequence>MLIEHVLPPHAVGEDALGDPPATAPNGLFPIEEREIAHAGEKRRREFTTARQCAHRALTRLGLPPTPVPPGPTGAPAWPPGITGSITHCDGYRAAAVAHSADLPHLGIDAQPHAPLPAAVRAGITTPTERTHLQDLDTTHPDIPWDRLLFSAKESVYKTCAPLAPRPLQFDDAEITFTPTTGTFIARLLLPWPADVPAPVLPGRWHASHGILLTATTLPRPA</sequence>
<dbReference type="Pfam" id="PF01648">
    <property type="entry name" value="ACPS"/>
    <property type="match status" value="1"/>
</dbReference>
<comment type="caution">
    <text evidence="6">The sequence shown here is derived from an EMBL/GenBank/DDBJ whole genome shotgun (WGS) entry which is preliminary data.</text>
</comment>
<accession>A0A2N8P4Y4</accession>
<comment type="cofactor">
    <cofactor evidence="3">
        <name>Mg(2+)</name>
        <dbReference type="ChEBI" id="CHEBI:18420"/>
    </cofactor>
</comment>
<evidence type="ECO:0000256" key="3">
    <source>
        <dbReference type="PIRSR" id="PIRSR603542-2"/>
    </source>
</evidence>
<dbReference type="PANTHER" id="PTHR38096">
    <property type="entry name" value="ENTEROBACTIN SYNTHASE COMPONENT D"/>
    <property type="match status" value="1"/>
</dbReference>
<dbReference type="InterPro" id="IPR041354">
    <property type="entry name" value="4PPT_N"/>
</dbReference>
<dbReference type="AlphaFoldDB" id="A0A2N8P4Y4"/>
<evidence type="ECO:0000256" key="2">
    <source>
        <dbReference type="PIRSR" id="PIRSR603542-1"/>
    </source>
</evidence>
<feature type="binding site" evidence="2">
    <location>
        <begin position="87"/>
        <end position="88"/>
    </location>
    <ligand>
        <name>CoA</name>
        <dbReference type="ChEBI" id="CHEBI:57287"/>
    </ligand>
</feature>
<dbReference type="SUPFAM" id="SSF56214">
    <property type="entry name" value="4'-phosphopantetheinyl transferase"/>
    <property type="match status" value="1"/>
</dbReference>
<evidence type="ECO:0000256" key="1">
    <source>
        <dbReference type="ARBA" id="ARBA00022679"/>
    </source>
</evidence>
<keyword evidence="3" id="KW-0479">Metal-binding</keyword>
<dbReference type="PANTHER" id="PTHR38096:SF1">
    <property type="entry name" value="ENTEROBACTIN SYNTHASE COMPONENT D"/>
    <property type="match status" value="1"/>
</dbReference>
<gene>
    <name evidence="6" type="ORF">AOB60_38720</name>
</gene>
<dbReference type="GO" id="GO:0009366">
    <property type="term" value="C:enterobactin synthetase complex"/>
    <property type="evidence" value="ECO:0007669"/>
    <property type="project" value="InterPro"/>
</dbReference>
<dbReference type="InterPro" id="IPR008278">
    <property type="entry name" value="4-PPantetheinyl_Trfase_dom"/>
</dbReference>
<dbReference type="PRINTS" id="PR01399">
    <property type="entry name" value="ENTSNTHTASED"/>
</dbReference>
<dbReference type="GO" id="GO:0005886">
    <property type="term" value="C:plasma membrane"/>
    <property type="evidence" value="ECO:0007669"/>
    <property type="project" value="TreeGrafter"/>
</dbReference>
<feature type="binding site" evidence="2">
    <location>
        <position position="43"/>
    </location>
    <ligand>
        <name>CoA</name>
        <dbReference type="ChEBI" id="CHEBI:57287"/>
    </ligand>
</feature>
<dbReference type="Pfam" id="PF17837">
    <property type="entry name" value="4PPT_N"/>
    <property type="match status" value="1"/>
</dbReference>
<reference evidence="7" key="1">
    <citation type="submission" date="2015-09" db="EMBL/GenBank/DDBJ databases">
        <authorList>
            <person name="Graham D.E."/>
            <person name="Mahan K.M."/>
            <person name="Klingeman D.M."/>
            <person name="Fida T."/>
            <person name="Giannone R.J."/>
            <person name="Hettich R.L."/>
            <person name="Parry R.J."/>
            <person name="Spain J.C."/>
        </authorList>
    </citation>
    <scope>NUCLEOTIDE SEQUENCE [LARGE SCALE GENOMIC DNA]</scope>
    <source>
        <strain evidence="7">JCM 4701</strain>
    </source>
</reference>
<evidence type="ECO:0000259" key="5">
    <source>
        <dbReference type="Pfam" id="PF17837"/>
    </source>
</evidence>
<dbReference type="InterPro" id="IPR037143">
    <property type="entry name" value="4-PPantetheinyl_Trfase_dom_sf"/>
</dbReference>
<dbReference type="InterPro" id="IPR003542">
    <property type="entry name" value="Enbac_synth_compD-like"/>
</dbReference>
<feature type="binding site" evidence="3">
    <location>
        <position position="110"/>
    </location>
    <ligand>
        <name>Mg(2+)</name>
        <dbReference type="ChEBI" id="CHEBI:18420"/>
    </ligand>
</feature>
<protein>
    <recommendedName>
        <fullName evidence="8">4'-phosphopantetheinyl transferase</fullName>
    </recommendedName>
</protein>
<proteinExistence type="predicted"/>
<dbReference type="Proteomes" id="UP000236047">
    <property type="component" value="Unassembled WGS sequence"/>
</dbReference>
<keyword evidence="7" id="KW-1185">Reference proteome</keyword>